<sequence>MLDPNLAESLEEGNVFFEYSMERFEHRIPAQPRRSSNQFIEEDEQPTLPRMESHRGSTLRITSTGSSCSSSTSAPPSSRESSSGSEDNGHDDAIPAAGLSGHPPHINNHLVDRLNSLQDNNAALQDQVRQLQASQFDNIVLATSAPADTGVDSVRATVSDAMQPSFVPSSMRSLSDVDVKLFDPLSIALFSEEELHHEGANFPEVHSLQQEITELSEDKRLLLAENHHLEREKHVLEASLAKARREIEEAAISIVERISPSKGNLRVHALDSDVQRLCNLSRLLGDENGRLRSQIRDKEAEIRIMKEEMGDMKTQNSRLVIEMSSARAQREVLEEEIERIKEAAAKAGREAEEARARLLEEVEGARRTMQGMREEEKRLISENVRVEREMGAVLESLEEFEERQVALRGEKQRAAIEASQWEAELSDALARVANEVDACRKAVERAERAETSALELRQEVADLRFQMQQLAQELESEKAGREVALQEMALLSLRERALTQDMRQLVRTGDMAGPQQHHLMALPAGVSISPCGGTTAVAALESQLSSWLNERADLQEVDKELHEQVEKLVRGLSESLQDMEDQLLHWKGINAHVELAIRQARNRSSLSEHHAKTLLSHLFPDSSSLSKRALHAVAASGALASIGLLAYAKLKKLSSS</sequence>
<feature type="compositionally biased region" description="Low complexity" evidence="2">
    <location>
        <begin position="63"/>
        <end position="86"/>
    </location>
</feature>
<name>A0A9D4USM9_ADICA</name>
<evidence type="ECO:0000256" key="2">
    <source>
        <dbReference type="SAM" id="MobiDB-lite"/>
    </source>
</evidence>
<proteinExistence type="predicted"/>
<feature type="coiled-coil region" evidence="1">
    <location>
        <begin position="288"/>
        <end position="487"/>
    </location>
</feature>
<evidence type="ECO:0000313" key="3">
    <source>
        <dbReference type="EMBL" id="KAI5073350.1"/>
    </source>
</evidence>
<dbReference type="OrthoDB" id="1921150at2759"/>
<evidence type="ECO:0000256" key="1">
    <source>
        <dbReference type="SAM" id="Coils"/>
    </source>
</evidence>
<organism evidence="3 4">
    <name type="scientific">Adiantum capillus-veneris</name>
    <name type="common">Maidenhair fern</name>
    <dbReference type="NCBI Taxonomy" id="13818"/>
    <lineage>
        <taxon>Eukaryota</taxon>
        <taxon>Viridiplantae</taxon>
        <taxon>Streptophyta</taxon>
        <taxon>Embryophyta</taxon>
        <taxon>Tracheophyta</taxon>
        <taxon>Polypodiopsida</taxon>
        <taxon>Polypodiidae</taxon>
        <taxon>Polypodiales</taxon>
        <taxon>Pteridineae</taxon>
        <taxon>Pteridaceae</taxon>
        <taxon>Vittarioideae</taxon>
        <taxon>Adiantum</taxon>
    </lineage>
</organism>
<keyword evidence="1" id="KW-0175">Coiled coil</keyword>
<keyword evidence="4" id="KW-1185">Reference proteome</keyword>
<feature type="coiled-coil region" evidence="1">
    <location>
        <begin position="537"/>
        <end position="582"/>
    </location>
</feature>
<gene>
    <name evidence="3" type="ORF">GOP47_0011363</name>
</gene>
<comment type="caution">
    <text evidence="3">The sequence shown here is derived from an EMBL/GenBank/DDBJ whole genome shotgun (WGS) entry which is preliminary data.</text>
</comment>
<dbReference type="EMBL" id="JABFUD020000011">
    <property type="protein sequence ID" value="KAI5073350.1"/>
    <property type="molecule type" value="Genomic_DNA"/>
</dbReference>
<dbReference type="Proteomes" id="UP000886520">
    <property type="component" value="Chromosome 11"/>
</dbReference>
<evidence type="ECO:0000313" key="4">
    <source>
        <dbReference type="Proteomes" id="UP000886520"/>
    </source>
</evidence>
<feature type="coiled-coil region" evidence="1">
    <location>
        <begin position="205"/>
        <end position="253"/>
    </location>
</feature>
<accession>A0A9D4USM9</accession>
<reference evidence="3" key="1">
    <citation type="submission" date="2021-01" db="EMBL/GenBank/DDBJ databases">
        <title>Adiantum capillus-veneris genome.</title>
        <authorList>
            <person name="Fang Y."/>
            <person name="Liao Q."/>
        </authorList>
    </citation>
    <scope>NUCLEOTIDE SEQUENCE</scope>
    <source>
        <strain evidence="3">H3</strain>
        <tissue evidence="3">Leaf</tissue>
    </source>
</reference>
<dbReference type="AlphaFoldDB" id="A0A9D4USM9"/>
<feature type="region of interest" description="Disordered" evidence="2">
    <location>
        <begin position="28"/>
        <end position="109"/>
    </location>
</feature>
<protein>
    <submittedName>
        <fullName evidence="3">Uncharacterized protein</fullName>
    </submittedName>
</protein>